<dbReference type="GO" id="GO:0016705">
    <property type="term" value="F:oxidoreductase activity, acting on paired donors, with incorporation or reduction of molecular oxygen"/>
    <property type="evidence" value="ECO:0007669"/>
    <property type="project" value="InterPro"/>
</dbReference>
<feature type="region of interest" description="Disordered" evidence="3">
    <location>
        <begin position="1"/>
        <end position="82"/>
    </location>
</feature>
<feature type="domain" description="Luciferase-like" evidence="4">
    <location>
        <begin position="58"/>
        <end position="315"/>
    </location>
</feature>
<dbReference type="SUPFAM" id="SSF51679">
    <property type="entry name" value="Bacterial luciferase-like"/>
    <property type="match status" value="1"/>
</dbReference>
<dbReference type="PANTHER" id="PTHR30137:SF8">
    <property type="entry name" value="BLR5498 PROTEIN"/>
    <property type="match status" value="1"/>
</dbReference>
<gene>
    <name evidence="5" type="ORF">DOO78_03055</name>
</gene>
<feature type="compositionally biased region" description="Gly residues" evidence="3">
    <location>
        <begin position="62"/>
        <end position="80"/>
    </location>
</feature>
<keyword evidence="2" id="KW-0503">Monooxygenase</keyword>
<dbReference type="EMBL" id="QLIX01000002">
    <property type="protein sequence ID" value="RAI60086.1"/>
    <property type="molecule type" value="Genomic_DNA"/>
</dbReference>
<evidence type="ECO:0000256" key="3">
    <source>
        <dbReference type="SAM" id="MobiDB-lite"/>
    </source>
</evidence>
<dbReference type="InterPro" id="IPR036661">
    <property type="entry name" value="Luciferase-like_sf"/>
</dbReference>
<dbReference type="OrthoDB" id="9780518at2"/>
<evidence type="ECO:0000256" key="1">
    <source>
        <dbReference type="ARBA" id="ARBA00023002"/>
    </source>
</evidence>
<dbReference type="Proteomes" id="UP000249065">
    <property type="component" value="Unassembled WGS sequence"/>
</dbReference>
<proteinExistence type="predicted"/>
<dbReference type="GO" id="GO:0005829">
    <property type="term" value="C:cytosol"/>
    <property type="evidence" value="ECO:0007669"/>
    <property type="project" value="TreeGrafter"/>
</dbReference>
<dbReference type="PANTHER" id="PTHR30137">
    <property type="entry name" value="LUCIFERASE-LIKE MONOOXYGENASE"/>
    <property type="match status" value="1"/>
</dbReference>
<dbReference type="InterPro" id="IPR050766">
    <property type="entry name" value="Bact_Lucif_Oxidored"/>
</dbReference>
<dbReference type="Pfam" id="PF00296">
    <property type="entry name" value="Bac_luciferase"/>
    <property type="match status" value="1"/>
</dbReference>
<protein>
    <submittedName>
        <fullName evidence="5">LLM class flavin-dependent oxidoreductase</fullName>
    </submittedName>
</protein>
<name>A0A327MCF4_9PROT</name>
<dbReference type="AlphaFoldDB" id="A0A327MCF4"/>
<dbReference type="InterPro" id="IPR011251">
    <property type="entry name" value="Luciferase-like_dom"/>
</dbReference>
<dbReference type="Gene3D" id="3.20.20.30">
    <property type="entry name" value="Luciferase-like domain"/>
    <property type="match status" value="1"/>
</dbReference>
<reference evidence="6" key="1">
    <citation type="submission" date="2018-06" db="EMBL/GenBank/DDBJ databases">
        <authorList>
            <person name="Khan S.A."/>
        </authorList>
    </citation>
    <scope>NUCLEOTIDE SEQUENCE [LARGE SCALE GENOMIC DNA]</scope>
    <source>
        <strain evidence="6">DB-1506</strain>
    </source>
</reference>
<comment type="caution">
    <text evidence="5">The sequence shown here is derived from an EMBL/GenBank/DDBJ whole genome shotgun (WGS) entry which is preliminary data.</text>
</comment>
<evidence type="ECO:0000256" key="2">
    <source>
        <dbReference type="ARBA" id="ARBA00023033"/>
    </source>
</evidence>
<evidence type="ECO:0000259" key="4">
    <source>
        <dbReference type="Pfam" id="PF00296"/>
    </source>
</evidence>
<evidence type="ECO:0000313" key="5">
    <source>
        <dbReference type="EMBL" id="RAI60086.1"/>
    </source>
</evidence>
<evidence type="ECO:0000313" key="6">
    <source>
        <dbReference type="Proteomes" id="UP000249065"/>
    </source>
</evidence>
<accession>A0A327MCF4</accession>
<sequence length="392" mass="42597">MRARACHGPLPGPGRTSHPRRACPPCRRDGTARAGRSRGAPRGAPKGSPKGSPRGARMQFGLFGGARTGTGHGPGDGPGAGLADSQGYESFIDYVTEADRLGFRHMFMVEHHATGQGQVSASMTLLAYLAARTRRIRLGTAVLVLPWHNPVLIAEQAATLDLLSGGRFDFGVGKGYRRAEFDAFCIPIEEASERFDEAMAVIRKAWTARGRFSHHGRRWHFENMLVEPAPLQRPHPPLWLAAGSAESIRRAAREGYNLLLDQLASIEQIGERIALFRAECRQAGRAFRPELVGTARALQMIHAESERAAAYETRRRVLGVIGDLARGPLARRIEEDTAPLLGLPGEIVARLRQLEAVGATNILLVDPEASPERLRAFAREVMPAFGAEPGAP</sequence>
<dbReference type="GO" id="GO:0004497">
    <property type="term" value="F:monooxygenase activity"/>
    <property type="evidence" value="ECO:0007669"/>
    <property type="project" value="UniProtKB-KW"/>
</dbReference>
<feature type="compositionally biased region" description="Low complexity" evidence="3">
    <location>
        <begin position="32"/>
        <end position="44"/>
    </location>
</feature>
<keyword evidence="6" id="KW-1185">Reference proteome</keyword>
<keyword evidence="1" id="KW-0560">Oxidoreductase</keyword>
<organism evidence="5 6">
    <name type="scientific">Roseicella frigidaeris</name>
    <dbReference type="NCBI Taxonomy" id="2230885"/>
    <lineage>
        <taxon>Bacteria</taxon>
        <taxon>Pseudomonadati</taxon>
        <taxon>Pseudomonadota</taxon>
        <taxon>Alphaproteobacteria</taxon>
        <taxon>Acetobacterales</taxon>
        <taxon>Roseomonadaceae</taxon>
        <taxon>Roseicella</taxon>
    </lineage>
</organism>